<proteinExistence type="predicted"/>
<gene>
    <name evidence="8" type="ORF">Rsub_07472</name>
</gene>
<feature type="region of interest" description="Disordered" evidence="6">
    <location>
        <begin position="166"/>
        <end position="187"/>
    </location>
</feature>
<feature type="compositionally biased region" description="Low complexity" evidence="6">
    <location>
        <begin position="1"/>
        <end position="13"/>
    </location>
</feature>
<dbReference type="UniPathway" id="UPA00109">
    <property type="reaction ID" value="UER00182"/>
</dbReference>
<accession>A0A2V0P513</accession>
<dbReference type="GO" id="GO:0006002">
    <property type="term" value="P:fructose 6-phosphate metabolic process"/>
    <property type="evidence" value="ECO:0007669"/>
    <property type="project" value="InterPro"/>
</dbReference>
<dbReference type="GO" id="GO:0003872">
    <property type="term" value="F:6-phosphofructokinase activity"/>
    <property type="evidence" value="ECO:0007669"/>
    <property type="project" value="InterPro"/>
</dbReference>
<evidence type="ECO:0000256" key="1">
    <source>
        <dbReference type="ARBA" id="ARBA00001946"/>
    </source>
</evidence>
<feature type="region of interest" description="Disordered" evidence="6">
    <location>
        <begin position="1"/>
        <end position="61"/>
    </location>
</feature>
<dbReference type="InterPro" id="IPR022953">
    <property type="entry name" value="ATP_PFK"/>
</dbReference>
<keyword evidence="9" id="KW-1185">Reference proteome</keyword>
<feature type="compositionally biased region" description="Low complexity" evidence="6">
    <location>
        <begin position="40"/>
        <end position="51"/>
    </location>
</feature>
<dbReference type="Gene3D" id="3.40.50.460">
    <property type="entry name" value="Phosphofructokinase domain"/>
    <property type="match status" value="1"/>
</dbReference>
<dbReference type="InterPro" id="IPR050929">
    <property type="entry name" value="PFKA"/>
</dbReference>
<evidence type="ECO:0000256" key="6">
    <source>
        <dbReference type="SAM" id="MobiDB-lite"/>
    </source>
</evidence>
<name>A0A2V0P513_9CHLO</name>
<keyword evidence="5" id="KW-0460">Magnesium</keyword>
<feature type="compositionally biased region" description="Gly residues" evidence="6">
    <location>
        <begin position="173"/>
        <end position="184"/>
    </location>
</feature>
<dbReference type="Gene3D" id="3.40.50.450">
    <property type="match status" value="1"/>
</dbReference>
<keyword evidence="3" id="KW-0479">Metal-binding</keyword>
<dbReference type="GO" id="GO:0046872">
    <property type="term" value="F:metal ion binding"/>
    <property type="evidence" value="ECO:0007669"/>
    <property type="project" value="UniProtKB-KW"/>
</dbReference>
<sequence length="657" mass="68891">MRGAFSSAQRAPAPRAPLPSIGRRRAARAPRPLPPPPRAAQPQQQPKQHQPQQHREPQIMQIESISEDDESAAPPPGVRDPFAHIVPYAPYGIRRDPNKLVVFAIPPASLHSPLDDVLRCPDIRHLPRLAPRPNPLLLRHKDLGCVFDGDRVALNVVSYAAAAHAGAGAPQQPGGGDDGGGGAGSFAAEAVAGPEGEVEDAVAAAAAAARAVPVAAAAAAAAAAVRAAPAAAAAATEAAEEAGQHVLRARHGHYVELPPLPCQQAGGCRVVVPLPTFAMRAGVRDTVYFAPEKVTAAIVTTGGIVPGMNDVVSAMVQRLGMYGVPEGQILGIRYGFEGFYSRSHTPQHLSPRCMDTLHLSGGSCLGSSSPLPRADEASLRLRRDAVAQRLRDWGINVLLVVGGEGGTALSADLARWCALEELDCAVVCVPKSIDNDFLLLDRSIGFDTAVEQAQRALIAAKTEASSALRGIGLVKLFGRRSGFLTMQAALASGVVDVCLIPEVKIDVDLLLSHMRRLLEEKGHAVVCVAEGAGQDLLYKPGEPRPMDEAGNPVLRDIGARLRSLFKSGALGEVDLKVIEPKHLVEATPSGASDHVLAKTLGHHAVDAAFAGFTGVVCGVVNGHHCLLPAPVVTQSYKTVHPGGRAYNRLRTTTGQPF</sequence>
<evidence type="ECO:0000256" key="2">
    <source>
        <dbReference type="ARBA" id="ARBA00022679"/>
    </source>
</evidence>
<dbReference type="PRINTS" id="PR00476">
    <property type="entry name" value="PHFRCTKINASE"/>
</dbReference>
<dbReference type="SUPFAM" id="SSF53784">
    <property type="entry name" value="Phosphofructokinase"/>
    <property type="match status" value="1"/>
</dbReference>
<dbReference type="STRING" id="307507.A0A2V0P513"/>
<dbReference type="InterPro" id="IPR035966">
    <property type="entry name" value="PKF_sf"/>
</dbReference>
<dbReference type="EMBL" id="BDRX01000058">
    <property type="protein sequence ID" value="GBF94971.1"/>
    <property type="molecule type" value="Genomic_DNA"/>
</dbReference>
<dbReference type="AlphaFoldDB" id="A0A2V0P513"/>
<dbReference type="OrthoDB" id="537915at2759"/>
<evidence type="ECO:0000259" key="7">
    <source>
        <dbReference type="Pfam" id="PF00365"/>
    </source>
</evidence>
<dbReference type="InterPro" id="IPR000023">
    <property type="entry name" value="Phosphofructokinase_dom"/>
</dbReference>
<evidence type="ECO:0000313" key="8">
    <source>
        <dbReference type="EMBL" id="GBF94971.1"/>
    </source>
</evidence>
<organism evidence="8 9">
    <name type="scientific">Raphidocelis subcapitata</name>
    <dbReference type="NCBI Taxonomy" id="307507"/>
    <lineage>
        <taxon>Eukaryota</taxon>
        <taxon>Viridiplantae</taxon>
        <taxon>Chlorophyta</taxon>
        <taxon>core chlorophytes</taxon>
        <taxon>Chlorophyceae</taxon>
        <taxon>CS clade</taxon>
        <taxon>Sphaeropleales</taxon>
        <taxon>Selenastraceae</taxon>
        <taxon>Raphidocelis</taxon>
    </lineage>
</organism>
<dbReference type="InParanoid" id="A0A2V0P513"/>
<feature type="domain" description="Phosphofructokinase" evidence="7">
    <location>
        <begin position="296"/>
        <end position="607"/>
    </location>
</feature>
<evidence type="ECO:0000313" key="9">
    <source>
        <dbReference type="Proteomes" id="UP000247498"/>
    </source>
</evidence>
<dbReference type="Pfam" id="PF00365">
    <property type="entry name" value="PFK"/>
    <property type="match status" value="1"/>
</dbReference>
<comment type="caution">
    <text evidence="8">The sequence shown here is derived from an EMBL/GenBank/DDBJ whole genome shotgun (WGS) entry which is preliminary data.</text>
</comment>
<evidence type="ECO:0000256" key="4">
    <source>
        <dbReference type="ARBA" id="ARBA00022777"/>
    </source>
</evidence>
<evidence type="ECO:0000256" key="3">
    <source>
        <dbReference type="ARBA" id="ARBA00022723"/>
    </source>
</evidence>
<keyword evidence="2" id="KW-0808">Transferase</keyword>
<dbReference type="PANTHER" id="PTHR45770">
    <property type="entry name" value="ATP-DEPENDENT 6-PHOSPHOFRUCTOKINASE 1"/>
    <property type="match status" value="1"/>
</dbReference>
<evidence type="ECO:0000256" key="5">
    <source>
        <dbReference type="ARBA" id="ARBA00022842"/>
    </source>
</evidence>
<protein>
    <submittedName>
        <fullName evidence="8">Phosphofructokinase</fullName>
    </submittedName>
</protein>
<dbReference type="Proteomes" id="UP000247498">
    <property type="component" value="Unassembled WGS sequence"/>
</dbReference>
<comment type="cofactor">
    <cofactor evidence="1">
        <name>Mg(2+)</name>
        <dbReference type="ChEBI" id="CHEBI:18420"/>
    </cofactor>
</comment>
<keyword evidence="4 8" id="KW-0418">Kinase</keyword>
<reference evidence="8 9" key="1">
    <citation type="journal article" date="2018" name="Sci. Rep.">
        <title>Raphidocelis subcapitata (=Pseudokirchneriella subcapitata) provides an insight into genome evolution and environmental adaptations in the Sphaeropleales.</title>
        <authorList>
            <person name="Suzuki S."/>
            <person name="Yamaguchi H."/>
            <person name="Nakajima N."/>
            <person name="Kawachi M."/>
        </authorList>
    </citation>
    <scope>NUCLEOTIDE SEQUENCE [LARGE SCALE GENOMIC DNA]</scope>
    <source>
        <strain evidence="8 9">NIES-35</strain>
    </source>
</reference>